<dbReference type="RefSeq" id="WP_188676186.1">
    <property type="nucleotide sequence ID" value="NZ_BMJH01000003.1"/>
</dbReference>
<comment type="caution">
    <text evidence="1">The sequence shown here is derived from an EMBL/GenBank/DDBJ whole genome shotgun (WGS) entry which is preliminary data.</text>
</comment>
<organism evidence="1 2">
    <name type="scientific">Hoyosella rhizosphaerae</name>
    <dbReference type="NCBI Taxonomy" id="1755582"/>
    <lineage>
        <taxon>Bacteria</taxon>
        <taxon>Bacillati</taxon>
        <taxon>Actinomycetota</taxon>
        <taxon>Actinomycetes</taxon>
        <taxon>Mycobacteriales</taxon>
        <taxon>Hoyosellaceae</taxon>
        <taxon>Hoyosella</taxon>
    </lineage>
</organism>
<proteinExistence type="predicted"/>
<dbReference type="Proteomes" id="UP000641514">
    <property type="component" value="Unassembled WGS sequence"/>
</dbReference>
<evidence type="ECO:0000313" key="2">
    <source>
        <dbReference type="Proteomes" id="UP000641514"/>
    </source>
</evidence>
<sequence>MADKKNAYVDPGWPVLAEGEHAVTELASDSAGALSPFGETTFPLPADKLHYIHPYTAVNR</sequence>
<dbReference type="AlphaFoldDB" id="A0A916XI18"/>
<evidence type="ECO:0000313" key="1">
    <source>
        <dbReference type="EMBL" id="GGC73216.1"/>
    </source>
</evidence>
<reference evidence="1" key="2">
    <citation type="submission" date="2020-09" db="EMBL/GenBank/DDBJ databases">
        <authorList>
            <person name="Sun Q."/>
            <person name="Zhou Y."/>
        </authorList>
    </citation>
    <scope>NUCLEOTIDE SEQUENCE</scope>
    <source>
        <strain evidence="1">CGMCC 1.15478</strain>
    </source>
</reference>
<dbReference type="EMBL" id="BMJH01000003">
    <property type="protein sequence ID" value="GGC73216.1"/>
    <property type="molecule type" value="Genomic_DNA"/>
</dbReference>
<name>A0A916XI18_9ACTN</name>
<keyword evidence="2" id="KW-1185">Reference proteome</keyword>
<accession>A0A916XI18</accession>
<protein>
    <submittedName>
        <fullName evidence="1">Uncharacterized protein</fullName>
    </submittedName>
</protein>
<gene>
    <name evidence="1" type="ORF">GCM10011410_27920</name>
</gene>
<reference evidence="1" key="1">
    <citation type="journal article" date="2014" name="Int. J. Syst. Evol. Microbiol.">
        <title>Complete genome sequence of Corynebacterium casei LMG S-19264T (=DSM 44701T), isolated from a smear-ripened cheese.</title>
        <authorList>
            <consortium name="US DOE Joint Genome Institute (JGI-PGF)"/>
            <person name="Walter F."/>
            <person name="Albersmeier A."/>
            <person name="Kalinowski J."/>
            <person name="Ruckert C."/>
        </authorList>
    </citation>
    <scope>NUCLEOTIDE SEQUENCE</scope>
    <source>
        <strain evidence="1">CGMCC 1.15478</strain>
    </source>
</reference>